<dbReference type="Proteomes" id="UP000198373">
    <property type="component" value="Unassembled WGS sequence"/>
</dbReference>
<evidence type="ECO:0000313" key="3">
    <source>
        <dbReference type="Proteomes" id="UP000198373"/>
    </source>
</evidence>
<feature type="region of interest" description="Disordered" evidence="1">
    <location>
        <begin position="1"/>
        <end position="44"/>
    </location>
</feature>
<dbReference type="AlphaFoldDB" id="A0A239HNV5"/>
<feature type="compositionally biased region" description="Pro residues" evidence="1">
    <location>
        <begin position="229"/>
        <end position="239"/>
    </location>
</feature>
<feature type="compositionally biased region" description="Basic and acidic residues" evidence="1">
    <location>
        <begin position="10"/>
        <end position="32"/>
    </location>
</feature>
<evidence type="ECO:0000313" key="2">
    <source>
        <dbReference type="EMBL" id="SNS82593.1"/>
    </source>
</evidence>
<protein>
    <recommendedName>
        <fullName evidence="4">DUF3710 domain-containing protein</fullName>
    </recommendedName>
</protein>
<name>A0A239HNV5_9ACTN</name>
<sequence>MPFGRRRNRIDRSLRERGVPPEPQHKVREIERTTGPWDATDAPADGTARIDLGSLRLPAVPGTELRVDVNAQQKVVGATLRYGDSLLQVAVFAAPRANGIWDDVRADLAVSASGQGGSLREVEGPFGPELAGFVRATPQAQPGQPAPPPVRRAARFVGVDGPRWFLRGMISGPAAESAEAAAPLEQAFRQIVVVRGTAPMPVREQLPLTLPPQAAAQLAAQQGARRPGGTPPGAPAPGA</sequence>
<keyword evidence="3" id="KW-1185">Reference proteome</keyword>
<proteinExistence type="predicted"/>
<dbReference type="EMBL" id="FZOO01000008">
    <property type="protein sequence ID" value="SNS82593.1"/>
    <property type="molecule type" value="Genomic_DNA"/>
</dbReference>
<evidence type="ECO:0000256" key="1">
    <source>
        <dbReference type="SAM" id="MobiDB-lite"/>
    </source>
</evidence>
<dbReference type="InterPro" id="IPR022183">
    <property type="entry name" value="DUF3710"/>
</dbReference>
<dbReference type="RefSeq" id="WP_089306677.1">
    <property type="nucleotide sequence ID" value="NZ_FZOO01000008.1"/>
</dbReference>
<evidence type="ECO:0008006" key="4">
    <source>
        <dbReference type="Google" id="ProtNLM"/>
    </source>
</evidence>
<reference evidence="3" key="1">
    <citation type="submission" date="2017-06" db="EMBL/GenBank/DDBJ databases">
        <authorList>
            <person name="Varghese N."/>
            <person name="Submissions S."/>
        </authorList>
    </citation>
    <scope>NUCLEOTIDE SEQUENCE [LARGE SCALE GENOMIC DNA]</scope>
    <source>
        <strain evidence="3">DSM 46839</strain>
    </source>
</reference>
<gene>
    <name evidence="2" type="ORF">SAMN06893096_108190</name>
</gene>
<dbReference type="Pfam" id="PF12502">
    <property type="entry name" value="DUF3710"/>
    <property type="match status" value="1"/>
</dbReference>
<organism evidence="2 3">
    <name type="scientific">Geodermatophilus pulveris</name>
    <dbReference type="NCBI Taxonomy" id="1564159"/>
    <lineage>
        <taxon>Bacteria</taxon>
        <taxon>Bacillati</taxon>
        <taxon>Actinomycetota</taxon>
        <taxon>Actinomycetes</taxon>
        <taxon>Geodermatophilales</taxon>
        <taxon>Geodermatophilaceae</taxon>
        <taxon>Geodermatophilus</taxon>
    </lineage>
</organism>
<accession>A0A239HNV5</accession>
<feature type="region of interest" description="Disordered" evidence="1">
    <location>
        <begin position="213"/>
        <end position="239"/>
    </location>
</feature>
<dbReference type="OrthoDB" id="8480367at2"/>
<feature type="compositionally biased region" description="Low complexity" evidence="1">
    <location>
        <begin position="213"/>
        <end position="228"/>
    </location>
</feature>